<keyword evidence="4 7" id="KW-0812">Transmembrane</keyword>
<evidence type="ECO:0000256" key="1">
    <source>
        <dbReference type="ARBA" id="ARBA00004651"/>
    </source>
</evidence>
<dbReference type="PANTHER" id="PTHR40074:SF2">
    <property type="entry name" value="O-ACETYLTRANSFERASE WECH"/>
    <property type="match status" value="1"/>
</dbReference>
<evidence type="ECO:0000313" key="9">
    <source>
        <dbReference type="EMBL" id="QMW78050.1"/>
    </source>
</evidence>
<dbReference type="EMBL" id="CP039126">
    <property type="protein sequence ID" value="QMW78050.1"/>
    <property type="molecule type" value="Genomic_DNA"/>
</dbReference>
<feature type="transmembrane region" description="Helical" evidence="7">
    <location>
        <begin position="249"/>
        <end position="266"/>
    </location>
</feature>
<evidence type="ECO:0000256" key="7">
    <source>
        <dbReference type="SAM" id="Phobius"/>
    </source>
</evidence>
<feature type="transmembrane region" description="Helical" evidence="7">
    <location>
        <begin position="96"/>
        <end position="113"/>
    </location>
</feature>
<evidence type="ECO:0000256" key="4">
    <source>
        <dbReference type="ARBA" id="ARBA00022692"/>
    </source>
</evidence>
<feature type="transmembrane region" description="Helical" evidence="7">
    <location>
        <begin position="273"/>
        <end position="292"/>
    </location>
</feature>
<keyword evidence="9" id="KW-0808">Transferase</keyword>
<evidence type="ECO:0000256" key="6">
    <source>
        <dbReference type="ARBA" id="ARBA00023136"/>
    </source>
</evidence>
<dbReference type="GO" id="GO:0016413">
    <property type="term" value="F:O-acetyltransferase activity"/>
    <property type="evidence" value="ECO:0007669"/>
    <property type="project" value="TreeGrafter"/>
</dbReference>
<dbReference type="GO" id="GO:0009246">
    <property type="term" value="P:enterobacterial common antigen biosynthetic process"/>
    <property type="evidence" value="ECO:0007669"/>
    <property type="project" value="TreeGrafter"/>
</dbReference>
<feature type="transmembrane region" description="Helical" evidence="7">
    <location>
        <begin position="51"/>
        <end position="75"/>
    </location>
</feature>
<feature type="domain" description="Acyltransferase 3" evidence="8">
    <location>
        <begin position="17"/>
        <end position="326"/>
    </location>
</feature>
<feature type="transmembrane region" description="Helical" evidence="7">
    <location>
        <begin position="140"/>
        <end position="162"/>
    </location>
</feature>
<feature type="transmembrane region" description="Helical" evidence="7">
    <location>
        <begin position="225"/>
        <end position="243"/>
    </location>
</feature>
<feature type="transmembrane region" description="Helical" evidence="7">
    <location>
        <begin position="202"/>
        <end position="218"/>
    </location>
</feature>
<dbReference type="PANTHER" id="PTHR40074">
    <property type="entry name" value="O-ACETYLTRANSFERASE WECH"/>
    <property type="match status" value="1"/>
</dbReference>
<keyword evidence="5 7" id="KW-1133">Transmembrane helix</keyword>
<keyword evidence="6 7" id="KW-0472">Membrane</keyword>
<feature type="transmembrane region" description="Helical" evidence="7">
    <location>
        <begin position="169"/>
        <end position="187"/>
    </location>
</feature>
<dbReference type="Pfam" id="PF01757">
    <property type="entry name" value="Acyl_transf_3"/>
    <property type="match status" value="1"/>
</dbReference>
<gene>
    <name evidence="9" type="ORF">E5259_10840</name>
</gene>
<protein>
    <submittedName>
        <fullName evidence="9">Acyltransferase</fullName>
    </submittedName>
</protein>
<feature type="transmembrane region" description="Helical" evidence="7">
    <location>
        <begin position="304"/>
        <end position="329"/>
    </location>
</feature>
<keyword evidence="3" id="KW-1003">Cell membrane</keyword>
<proteinExistence type="inferred from homology"/>
<evidence type="ECO:0000256" key="2">
    <source>
        <dbReference type="ARBA" id="ARBA00007400"/>
    </source>
</evidence>
<evidence type="ECO:0000259" key="8">
    <source>
        <dbReference type="Pfam" id="PF01757"/>
    </source>
</evidence>
<feature type="transmembrane region" description="Helical" evidence="7">
    <location>
        <begin position="21"/>
        <end position="39"/>
    </location>
</feature>
<organism evidence="9 10">
    <name type="scientific">Blautia producta</name>
    <dbReference type="NCBI Taxonomy" id="33035"/>
    <lineage>
        <taxon>Bacteria</taxon>
        <taxon>Bacillati</taxon>
        <taxon>Bacillota</taxon>
        <taxon>Clostridia</taxon>
        <taxon>Lachnospirales</taxon>
        <taxon>Lachnospiraceae</taxon>
        <taxon>Blautia</taxon>
    </lineage>
</organism>
<keyword evidence="9" id="KW-0012">Acyltransferase</keyword>
<comment type="subcellular location">
    <subcellularLocation>
        <location evidence="1">Cell membrane</location>
        <topology evidence="1">Multi-pass membrane protein</topology>
    </subcellularLocation>
</comment>
<accession>A0A7G5MTV7</accession>
<dbReference type="GO" id="GO:0005886">
    <property type="term" value="C:plasma membrane"/>
    <property type="evidence" value="ECO:0007669"/>
    <property type="project" value="UniProtKB-SubCell"/>
</dbReference>
<dbReference type="RefSeq" id="WP_018597490.1">
    <property type="nucleotide sequence ID" value="NZ_CABLBP010000006.1"/>
</dbReference>
<evidence type="ECO:0000256" key="5">
    <source>
        <dbReference type="ARBA" id="ARBA00022989"/>
    </source>
</evidence>
<dbReference type="GeneID" id="75050537"/>
<sequence>MVGKLSKNESTVLNHYPGLDVVRVVAIVGIVLMHVLSNGEYGLKGFLFEKIIGTAGNFTILFMMVSAFGMCCGYYEKFRNRTIDMERFYKRRYEKLWPFFALLCILDVVISPSKNSLYEVFANFTLVQGLLPNPQISVVGVSWTLAVIFVFYLLFPFFCFLLGTKQRAWAGLIIAGIYNVLCQLYFFDEQHILNNFIERENILYSAVFFMAGGLIYLYREKLSNLKSVPAISLACAAVVYYFLNQNDLVMTFFSVTIIAFAITRSGKIGSGKLVKWLSSISFEVYLSHMMIYRILEKLKVNHLFGINAVSYGFTAALTLAGAVAFSYVAKQPISKFMKYKKERVDHV</sequence>
<comment type="similarity">
    <text evidence="2">Belongs to the acyltransferase 3 family.</text>
</comment>
<dbReference type="InterPro" id="IPR002656">
    <property type="entry name" value="Acyl_transf_3_dom"/>
</dbReference>
<name>A0A7G5MTV7_9FIRM</name>
<dbReference type="Proteomes" id="UP000515789">
    <property type="component" value="Chromosome"/>
</dbReference>
<evidence type="ECO:0000256" key="3">
    <source>
        <dbReference type="ARBA" id="ARBA00022475"/>
    </source>
</evidence>
<reference evidence="9 10" key="1">
    <citation type="submission" date="2019-04" db="EMBL/GenBank/DDBJ databases">
        <authorList>
            <person name="Schori C."/>
            <person name="Ahrens C."/>
        </authorList>
    </citation>
    <scope>NUCLEOTIDE SEQUENCE [LARGE SCALE GENOMIC DNA]</scope>
    <source>
        <strain evidence="9 10">DSM 2950</strain>
    </source>
</reference>
<evidence type="ECO:0000313" key="10">
    <source>
        <dbReference type="Proteomes" id="UP000515789"/>
    </source>
</evidence>
<dbReference type="AlphaFoldDB" id="A0A7G5MTV7"/>